<dbReference type="InterPro" id="IPR052036">
    <property type="entry name" value="Hydrolase/PRTase-associated"/>
</dbReference>
<dbReference type="EC" id="3.1.1.-" evidence="1"/>
<reference evidence="2" key="1">
    <citation type="journal article" date="2019" name="Int. J. Syst. Evol. Microbiol.">
        <title>The Global Catalogue of Microorganisms (GCM) 10K type strain sequencing project: providing services to taxonomists for standard genome sequencing and annotation.</title>
        <authorList>
            <consortium name="The Broad Institute Genomics Platform"/>
            <consortium name="The Broad Institute Genome Sequencing Center for Infectious Disease"/>
            <person name="Wu L."/>
            <person name="Ma J."/>
        </authorList>
    </citation>
    <scope>NUCLEOTIDE SEQUENCE [LARGE SCALE GENOMIC DNA]</scope>
    <source>
        <strain evidence="2">CGMCC 4.7382</strain>
    </source>
</reference>
<dbReference type="PIRSF" id="PIRSF000880">
    <property type="entry name" value="Eryth_est"/>
    <property type="match status" value="1"/>
</dbReference>
<dbReference type="Gene3D" id="1.20.1440.30">
    <property type="entry name" value="Biosynthetic Protein domain"/>
    <property type="match status" value="1"/>
</dbReference>
<dbReference type="Proteomes" id="UP001596540">
    <property type="component" value="Unassembled WGS sequence"/>
</dbReference>
<dbReference type="Gene3D" id="3.40.1660.10">
    <property type="entry name" value="EreA-like (biosynthetic domain)"/>
    <property type="match status" value="1"/>
</dbReference>
<proteinExistence type="predicted"/>
<dbReference type="InterPro" id="IPR016273">
    <property type="entry name" value="Emycin_Estase_proteobac"/>
</dbReference>
<sequence>MNPNALNRAVSMPERAAAPDLFATWLRDHATRLSHLGPDAPLDDLEPLRDAVAGARVVAVGENSHFIEEFALLRHRVLRFLVERCGFTLFAAEYGFSEGFRLDEWARGAGHDADLHAHTAAAVPLGLEEPLRRLRRHNRTAARPVEFAGVDIPAAGGSLLPALEPVAAYLREADPEALPFVETAARIAERFAGHSAAVGAPAWARLAPADQDALSAALLRAVIRLRAVEPTCVARAGRRSYDIALRRLEAACHGDYGMRAMSDLFAGRGLTADTSARDAFMAESVRWHLDRAAPGTRMVLVAHNAHIQRTPVVHAGGVTTLPMGRYLHETLGEEYFALALTSTSGHAAEMPLDPDAKFGFTIGETELAPPEPGSVEAAFAAAGLGLALADLRHAPPVPPGHAPDRIRLQSGYLRTPVRTAFDGVLNVPVSTVSRHPDL</sequence>
<dbReference type="GO" id="GO:0016787">
    <property type="term" value="F:hydrolase activity"/>
    <property type="evidence" value="ECO:0007669"/>
    <property type="project" value="UniProtKB-KW"/>
</dbReference>
<dbReference type="EMBL" id="JBHTBH010000004">
    <property type="protein sequence ID" value="MFC7328025.1"/>
    <property type="molecule type" value="Genomic_DNA"/>
</dbReference>
<dbReference type="Pfam" id="PF05139">
    <property type="entry name" value="Erythro_esteras"/>
    <property type="match status" value="1"/>
</dbReference>
<dbReference type="InterPro" id="IPR007815">
    <property type="entry name" value="Emycin_Estase"/>
</dbReference>
<dbReference type="PANTHER" id="PTHR31299">
    <property type="entry name" value="ESTERASE, PUTATIVE (AFU_ORTHOLOGUE AFUA_1G05850)-RELATED"/>
    <property type="match status" value="1"/>
</dbReference>
<accession>A0ABW2KER4</accession>
<dbReference type="SUPFAM" id="SSF159501">
    <property type="entry name" value="EreA/ChaN-like"/>
    <property type="match status" value="1"/>
</dbReference>
<dbReference type="RefSeq" id="WP_379870634.1">
    <property type="nucleotide sequence ID" value="NZ_JBHTBH010000004.1"/>
</dbReference>
<protein>
    <submittedName>
        <fullName evidence="1">Erythromycin esterase family protein</fullName>
        <ecNumber evidence="1">3.1.1.-</ecNumber>
    </submittedName>
</protein>
<dbReference type="CDD" id="cd14728">
    <property type="entry name" value="Ere-like"/>
    <property type="match status" value="1"/>
</dbReference>
<keyword evidence="1" id="KW-0378">Hydrolase</keyword>
<organism evidence="1 2">
    <name type="scientific">Marinactinospora rubrisoli</name>
    <dbReference type="NCBI Taxonomy" id="2715399"/>
    <lineage>
        <taxon>Bacteria</taxon>
        <taxon>Bacillati</taxon>
        <taxon>Actinomycetota</taxon>
        <taxon>Actinomycetes</taxon>
        <taxon>Streptosporangiales</taxon>
        <taxon>Nocardiopsidaceae</taxon>
        <taxon>Marinactinospora</taxon>
    </lineage>
</organism>
<comment type="caution">
    <text evidence="1">The sequence shown here is derived from an EMBL/GenBank/DDBJ whole genome shotgun (WGS) entry which is preliminary data.</text>
</comment>
<gene>
    <name evidence="1" type="ORF">ACFQRF_09760</name>
</gene>
<evidence type="ECO:0000313" key="2">
    <source>
        <dbReference type="Proteomes" id="UP001596540"/>
    </source>
</evidence>
<dbReference type="Gene3D" id="3.30.1870.10">
    <property type="entry name" value="EreA-like, domain 2"/>
    <property type="match status" value="1"/>
</dbReference>
<keyword evidence="2" id="KW-1185">Reference proteome</keyword>
<dbReference type="PANTHER" id="PTHR31299:SF0">
    <property type="entry name" value="ESTERASE, PUTATIVE (AFU_ORTHOLOGUE AFUA_1G05850)-RELATED"/>
    <property type="match status" value="1"/>
</dbReference>
<evidence type="ECO:0000313" key="1">
    <source>
        <dbReference type="EMBL" id="MFC7328025.1"/>
    </source>
</evidence>
<name>A0ABW2KER4_9ACTN</name>